<dbReference type="EMBL" id="GBRH01240432">
    <property type="protein sequence ID" value="JAD57463.1"/>
    <property type="molecule type" value="Transcribed_RNA"/>
</dbReference>
<reference evidence="1" key="1">
    <citation type="submission" date="2014-09" db="EMBL/GenBank/DDBJ databases">
        <authorList>
            <person name="Magalhaes I.L.F."/>
            <person name="Oliveira U."/>
            <person name="Santos F.R."/>
            <person name="Vidigal T.H.D.A."/>
            <person name="Brescovit A.D."/>
            <person name="Santos A.J."/>
        </authorList>
    </citation>
    <scope>NUCLEOTIDE SEQUENCE</scope>
    <source>
        <tissue evidence="1">Shoot tissue taken approximately 20 cm above the soil surface</tissue>
    </source>
</reference>
<name>A0A0A9B5M3_ARUDO</name>
<reference evidence="1" key="2">
    <citation type="journal article" date="2015" name="Data Brief">
        <title>Shoot transcriptome of the giant reed, Arundo donax.</title>
        <authorList>
            <person name="Barrero R.A."/>
            <person name="Guerrero F.D."/>
            <person name="Moolhuijzen P."/>
            <person name="Goolsby J.A."/>
            <person name="Tidwell J."/>
            <person name="Bellgard S.E."/>
            <person name="Bellgard M.I."/>
        </authorList>
    </citation>
    <scope>NUCLEOTIDE SEQUENCE</scope>
    <source>
        <tissue evidence="1">Shoot tissue taken approximately 20 cm above the soil surface</tissue>
    </source>
</reference>
<protein>
    <submittedName>
        <fullName evidence="1">Uncharacterized protein</fullName>
    </submittedName>
</protein>
<accession>A0A0A9B5M3</accession>
<evidence type="ECO:0000313" key="1">
    <source>
        <dbReference type="EMBL" id="JAD57463.1"/>
    </source>
</evidence>
<organism evidence="1">
    <name type="scientific">Arundo donax</name>
    <name type="common">Giant reed</name>
    <name type="synonym">Donax arundinaceus</name>
    <dbReference type="NCBI Taxonomy" id="35708"/>
    <lineage>
        <taxon>Eukaryota</taxon>
        <taxon>Viridiplantae</taxon>
        <taxon>Streptophyta</taxon>
        <taxon>Embryophyta</taxon>
        <taxon>Tracheophyta</taxon>
        <taxon>Spermatophyta</taxon>
        <taxon>Magnoliopsida</taxon>
        <taxon>Liliopsida</taxon>
        <taxon>Poales</taxon>
        <taxon>Poaceae</taxon>
        <taxon>PACMAD clade</taxon>
        <taxon>Arundinoideae</taxon>
        <taxon>Arundineae</taxon>
        <taxon>Arundo</taxon>
    </lineage>
</organism>
<dbReference type="AlphaFoldDB" id="A0A0A9B5M3"/>
<sequence length="27" mass="3293">MVLPTRNFLHRIEKCRLRLLSQCCRCC</sequence>
<proteinExistence type="predicted"/>